<feature type="region of interest" description="Disordered" evidence="1">
    <location>
        <begin position="1"/>
        <end position="46"/>
    </location>
</feature>
<dbReference type="KEGG" id="ccs:CCNA_03968"/>
<gene>
    <name evidence="2" type="ordered locus">CCNA_03968</name>
</gene>
<sequence>MKRPASFEARLRLTPQDEVFSSNVPHPEAPAKRASKDAGRLPEIEQ</sequence>
<dbReference type="RefSeq" id="YP_009020540.1">
    <property type="nucleotide sequence ID" value="NC_011916.1"/>
</dbReference>
<organism evidence="2 3">
    <name type="scientific">Caulobacter vibrioides (strain NA1000 / CB15N)</name>
    <name type="common">Caulobacter crescentus</name>
    <dbReference type="NCBI Taxonomy" id="565050"/>
    <lineage>
        <taxon>Bacteria</taxon>
        <taxon>Pseudomonadati</taxon>
        <taxon>Pseudomonadota</taxon>
        <taxon>Alphaproteobacteria</taxon>
        <taxon>Caulobacterales</taxon>
        <taxon>Caulobacteraceae</taxon>
        <taxon>Caulobacter</taxon>
    </lineage>
</organism>
<feature type="compositionally biased region" description="Basic and acidic residues" evidence="1">
    <location>
        <begin position="29"/>
        <end position="46"/>
    </location>
</feature>
<name>A0A0H3IXT8_CAUVN</name>
<dbReference type="HOGENOM" id="CLU_3181623_0_0_5"/>
<dbReference type="Proteomes" id="UP000001364">
    <property type="component" value="Chromosome"/>
</dbReference>
<dbReference type="RefSeq" id="WP_024265807.1">
    <property type="nucleotide sequence ID" value="NC_011916.1"/>
</dbReference>
<proteinExistence type="predicted"/>
<accession>A0A0H3IXT8</accession>
<evidence type="ECO:0000313" key="2">
    <source>
        <dbReference type="EMBL" id="AHI88571.1"/>
    </source>
</evidence>
<keyword evidence="3" id="KW-1185">Reference proteome</keyword>
<dbReference type="EMBL" id="CP001340">
    <property type="protein sequence ID" value="AHI88571.1"/>
    <property type="molecule type" value="Genomic_DNA"/>
</dbReference>
<reference evidence="2 3" key="1">
    <citation type="journal article" date="2010" name="J. Bacteriol.">
        <title>The genetic basis of laboratory adaptation in Caulobacter crescentus.</title>
        <authorList>
            <person name="Marks M.E."/>
            <person name="Castro-Rojas C.M."/>
            <person name="Teiling C."/>
            <person name="Du L."/>
            <person name="Kapatral V."/>
            <person name="Walunas T.L."/>
            <person name="Crosson S."/>
        </authorList>
    </citation>
    <scope>NUCLEOTIDE SEQUENCE [LARGE SCALE GENOMIC DNA]</scope>
    <source>
        <strain evidence="3">NA1000 / CB15N</strain>
    </source>
</reference>
<evidence type="ECO:0000256" key="1">
    <source>
        <dbReference type="SAM" id="MobiDB-lite"/>
    </source>
</evidence>
<evidence type="ECO:0000313" key="3">
    <source>
        <dbReference type="Proteomes" id="UP000001364"/>
    </source>
</evidence>
<dbReference type="OrthoDB" id="7193403at2"/>
<protein>
    <submittedName>
        <fullName evidence="2">Uncharacterized protein</fullName>
    </submittedName>
</protein>
<dbReference type="GeneID" id="18668910"/>
<dbReference type="AlphaFoldDB" id="A0A0H3IXT8"/>